<organism evidence="13 14">
    <name type="scientific">Microtus ochrogaster</name>
    <name type="common">Prairie vole</name>
    <dbReference type="NCBI Taxonomy" id="79684"/>
    <lineage>
        <taxon>Eukaryota</taxon>
        <taxon>Metazoa</taxon>
        <taxon>Chordata</taxon>
        <taxon>Craniata</taxon>
        <taxon>Vertebrata</taxon>
        <taxon>Euteleostomi</taxon>
        <taxon>Mammalia</taxon>
        <taxon>Eutheria</taxon>
        <taxon>Euarchontoglires</taxon>
        <taxon>Glires</taxon>
        <taxon>Rodentia</taxon>
        <taxon>Myomorpha</taxon>
        <taxon>Muroidea</taxon>
        <taxon>Cricetidae</taxon>
        <taxon>Arvicolinae</taxon>
        <taxon>Microtus</taxon>
    </lineage>
</organism>
<proteinExistence type="inferred from homology"/>
<dbReference type="GO" id="GO:1990190">
    <property type="term" value="F:protein-N-terminal-glutamate acetyltransferase activity"/>
    <property type="evidence" value="ECO:0007669"/>
    <property type="project" value="TreeGrafter"/>
</dbReference>
<evidence type="ECO:0000256" key="8">
    <source>
        <dbReference type="ARBA" id="ARBA00048236"/>
    </source>
</evidence>
<feature type="domain" description="N-acetyltransferase" evidence="12">
    <location>
        <begin position="11"/>
        <end position="65"/>
    </location>
</feature>
<dbReference type="InterPro" id="IPR016181">
    <property type="entry name" value="Acyl_CoA_acyltransferase"/>
</dbReference>
<evidence type="ECO:0000256" key="3">
    <source>
        <dbReference type="ARBA" id="ARBA00025786"/>
    </source>
</evidence>
<dbReference type="AlphaFoldDB" id="A0A8J6GB72"/>
<comment type="catalytic activity">
    <reaction evidence="6">
        <text>N-terminal L-valyl-[protein] + acetyl-CoA = N-terminal N(alpha)-acetyl-L-valyl-[protein] + CoA + H(+)</text>
        <dbReference type="Rhea" id="RHEA:50508"/>
        <dbReference type="Rhea" id="RHEA-COMP:12705"/>
        <dbReference type="Rhea" id="RHEA-COMP:12706"/>
        <dbReference type="ChEBI" id="CHEBI:15378"/>
        <dbReference type="ChEBI" id="CHEBI:57287"/>
        <dbReference type="ChEBI" id="CHEBI:57288"/>
        <dbReference type="ChEBI" id="CHEBI:64741"/>
        <dbReference type="ChEBI" id="CHEBI:133371"/>
        <dbReference type="EC" id="2.3.1.255"/>
    </reaction>
</comment>
<dbReference type="Gene3D" id="3.40.630.30">
    <property type="match status" value="1"/>
</dbReference>
<comment type="catalytic activity">
    <reaction evidence="5">
        <text>N-terminal L-seryl-[protein] + acetyl-CoA = N-terminal N(alpha)-acetyl-L-seryl-[protein] + CoA + H(+)</text>
        <dbReference type="Rhea" id="RHEA:50504"/>
        <dbReference type="Rhea" id="RHEA-COMP:12703"/>
        <dbReference type="Rhea" id="RHEA-COMP:12704"/>
        <dbReference type="ChEBI" id="CHEBI:15378"/>
        <dbReference type="ChEBI" id="CHEBI:57287"/>
        <dbReference type="ChEBI" id="CHEBI:57288"/>
        <dbReference type="ChEBI" id="CHEBI:64738"/>
        <dbReference type="ChEBI" id="CHEBI:83690"/>
        <dbReference type="EC" id="2.3.1.255"/>
    </reaction>
</comment>
<keyword evidence="1" id="KW-0808">Transferase</keyword>
<evidence type="ECO:0000256" key="6">
    <source>
        <dbReference type="ARBA" id="ARBA00047805"/>
    </source>
</evidence>
<dbReference type="GO" id="GO:0031415">
    <property type="term" value="C:NatA complex"/>
    <property type="evidence" value="ECO:0007669"/>
    <property type="project" value="InterPro"/>
</dbReference>
<evidence type="ECO:0000313" key="14">
    <source>
        <dbReference type="Proteomes" id="UP000710432"/>
    </source>
</evidence>
<dbReference type="Pfam" id="PF13508">
    <property type="entry name" value="Acetyltransf_7"/>
    <property type="match status" value="1"/>
</dbReference>
<evidence type="ECO:0000256" key="1">
    <source>
        <dbReference type="ARBA" id="ARBA00022679"/>
    </source>
</evidence>
<comment type="catalytic activity">
    <reaction evidence="8">
        <text>N-terminal L-alanyl-[protein] + acetyl-CoA = N-terminal N(alpha)-acetyl-L-alanyl-[protein] + CoA + H(+)</text>
        <dbReference type="Rhea" id="RHEA:50500"/>
        <dbReference type="Rhea" id="RHEA-COMP:12701"/>
        <dbReference type="Rhea" id="RHEA-COMP:12702"/>
        <dbReference type="ChEBI" id="CHEBI:15378"/>
        <dbReference type="ChEBI" id="CHEBI:57287"/>
        <dbReference type="ChEBI" id="CHEBI:57288"/>
        <dbReference type="ChEBI" id="CHEBI:64718"/>
        <dbReference type="ChEBI" id="CHEBI:83683"/>
        <dbReference type="EC" id="2.3.1.255"/>
    </reaction>
</comment>
<dbReference type="EC" id="2.3.1.255" evidence="4"/>
<evidence type="ECO:0000256" key="5">
    <source>
        <dbReference type="ARBA" id="ARBA00047491"/>
    </source>
</evidence>
<evidence type="ECO:0000256" key="10">
    <source>
        <dbReference type="ARBA" id="ARBA00049434"/>
    </source>
</evidence>
<dbReference type="CDD" id="cd04301">
    <property type="entry name" value="NAT_SF"/>
    <property type="match status" value="1"/>
</dbReference>
<accession>A0A8J6GB72</accession>
<dbReference type="GO" id="GO:1990189">
    <property type="term" value="F:protein N-terminal-serine acetyltransferase activity"/>
    <property type="evidence" value="ECO:0007669"/>
    <property type="project" value="TreeGrafter"/>
</dbReference>
<dbReference type="SUPFAM" id="SSF55729">
    <property type="entry name" value="Acyl-CoA N-acyltransferases (Nat)"/>
    <property type="match status" value="1"/>
</dbReference>
<name>A0A8J6GB72_MICOH</name>
<dbReference type="InterPro" id="IPR000182">
    <property type="entry name" value="GNAT_dom"/>
</dbReference>
<evidence type="ECO:0000256" key="4">
    <source>
        <dbReference type="ARBA" id="ARBA00026110"/>
    </source>
</evidence>
<comment type="similarity">
    <text evidence="3">Belongs to the acetyltransferase family. ARD1 subfamily.</text>
</comment>
<dbReference type="InterPro" id="IPR045047">
    <property type="entry name" value="Ard1-like"/>
</dbReference>
<dbReference type="EMBL" id="JAATJU010023473">
    <property type="protein sequence ID" value="KAH0507646.1"/>
    <property type="molecule type" value="Genomic_DNA"/>
</dbReference>
<protein>
    <recommendedName>
        <fullName evidence="4">N-terminal amino-acid N(alpha)-acetyltransferase NatA</fullName>
        <ecNumber evidence="4">2.3.1.255</ecNumber>
    </recommendedName>
</protein>
<evidence type="ECO:0000256" key="9">
    <source>
        <dbReference type="ARBA" id="ARBA00049266"/>
    </source>
</evidence>
<comment type="catalytic activity">
    <reaction evidence="10">
        <text>N-terminal L-threonyl-[protein] + acetyl-CoA = N-terminal N(alpha)-acetyl-L-threonyl-[protein] + CoA + H(+)</text>
        <dbReference type="Rhea" id="RHEA:50516"/>
        <dbReference type="Rhea" id="RHEA-COMP:12709"/>
        <dbReference type="Rhea" id="RHEA-COMP:12710"/>
        <dbReference type="ChEBI" id="CHEBI:15378"/>
        <dbReference type="ChEBI" id="CHEBI:57287"/>
        <dbReference type="ChEBI" id="CHEBI:57288"/>
        <dbReference type="ChEBI" id="CHEBI:64739"/>
        <dbReference type="ChEBI" id="CHEBI:133375"/>
        <dbReference type="EC" id="2.3.1.255"/>
    </reaction>
</comment>
<evidence type="ECO:0000256" key="11">
    <source>
        <dbReference type="SAM" id="MobiDB-lite"/>
    </source>
</evidence>
<evidence type="ECO:0000259" key="12">
    <source>
        <dbReference type="Pfam" id="PF13508"/>
    </source>
</evidence>
<evidence type="ECO:0000256" key="2">
    <source>
        <dbReference type="ARBA" id="ARBA00023315"/>
    </source>
</evidence>
<comment type="caution">
    <text evidence="13">The sequence shown here is derived from an EMBL/GenBank/DDBJ whole genome shotgun (WGS) entry which is preliminary data.</text>
</comment>
<evidence type="ECO:0000256" key="7">
    <source>
        <dbReference type="ARBA" id="ARBA00047954"/>
    </source>
</evidence>
<keyword evidence="2" id="KW-0012">Acyltransferase</keyword>
<comment type="catalytic activity">
    <reaction evidence="9">
        <text>N-terminal L-cysteinyl-[protein] + acetyl-CoA = N-terminal N(alpha)-acetyl-L-cysteinyl-[protein] + CoA + H(+)</text>
        <dbReference type="Rhea" id="RHEA:50512"/>
        <dbReference type="Rhea" id="RHEA-COMP:12707"/>
        <dbReference type="Rhea" id="RHEA-COMP:12708"/>
        <dbReference type="ChEBI" id="CHEBI:15378"/>
        <dbReference type="ChEBI" id="CHEBI:57287"/>
        <dbReference type="ChEBI" id="CHEBI:57288"/>
        <dbReference type="ChEBI" id="CHEBI:65250"/>
        <dbReference type="ChEBI" id="CHEBI:133372"/>
        <dbReference type="EC" id="2.3.1.255"/>
    </reaction>
</comment>
<sequence length="131" mass="14325">MASLGPSAPTIAEDEDGKIVGCDLAKMEEDPNNVPHEHVTSLAVKRSHQCLGLAQKLMDQASRSMIKNFSACQEEQQGGPAPLFQHPELPGKGQQSRPLQTSASFPLYCRLQQVFAMTCHDCVAPQYSEEE</sequence>
<evidence type="ECO:0000313" key="13">
    <source>
        <dbReference type="EMBL" id="KAH0507646.1"/>
    </source>
</evidence>
<comment type="catalytic activity">
    <reaction evidence="7">
        <text>N-terminal glycyl-[protein] + acetyl-CoA = N-terminal N(alpha)-acetylglycyl-[protein] + CoA + H(+)</text>
        <dbReference type="Rhea" id="RHEA:50496"/>
        <dbReference type="Rhea" id="RHEA-COMP:12666"/>
        <dbReference type="Rhea" id="RHEA-COMP:12700"/>
        <dbReference type="ChEBI" id="CHEBI:15378"/>
        <dbReference type="ChEBI" id="CHEBI:57287"/>
        <dbReference type="ChEBI" id="CHEBI:57288"/>
        <dbReference type="ChEBI" id="CHEBI:64723"/>
        <dbReference type="ChEBI" id="CHEBI:133369"/>
        <dbReference type="EC" id="2.3.1.255"/>
    </reaction>
</comment>
<dbReference type="Proteomes" id="UP000710432">
    <property type="component" value="Unassembled WGS sequence"/>
</dbReference>
<reference evidence="13" key="1">
    <citation type="submission" date="2020-03" db="EMBL/GenBank/DDBJ databases">
        <title>Studies in the Genomics of Life Span.</title>
        <authorList>
            <person name="Glass D."/>
        </authorList>
    </citation>
    <scope>NUCLEOTIDE SEQUENCE</scope>
    <source>
        <strain evidence="13">LTLLF</strain>
        <tissue evidence="13">Muscle</tissue>
    </source>
</reference>
<dbReference type="PANTHER" id="PTHR23091:SF4">
    <property type="entry name" value="N-TERMINAL AMINO-ACID N(ALPHA)-ACETYLTRANSFERASE NATA"/>
    <property type="match status" value="1"/>
</dbReference>
<feature type="region of interest" description="Disordered" evidence="11">
    <location>
        <begin position="72"/>
        <end position="98"/>
    </location>
</feature>
<gene>
    <name evidence="13" type="ORF">LTLLF_167730</name>
</gene>
<dbReference type="PANTHER" id="PTHR23091">
    <property type="entry name" value="N-TERMINAL ACETYLTRANSFERASE"/>
    <property type="match status" value="1"/>
</dbReference>